<evidence type="ECO:0000313" key="3">
    <source>
        <dbReference type="Proteomes" id="UP000295192"/>
    </source>
</evidence>
<sequence>MANKRRKSNKAKRKPNPFKCRARSLHQLNRWEYLRFQSALNAAANLHKEQLSPARRPSDDQLGIDRSLLENRFTCASLMLTLILINFVQGTYSAIRRILRLKARKTQVGGSEKQLN</sequence>
<dbReference type="OMA" id="WEYLRFQ"/>
<accession>A0A484B6G6</accession>
<evidence type="ECO:0000313" key="2">
    <source>
        <dbReference type="EMBL" id="TDG44288.1"/>
    </source>
</evidence>
<keyword evidence="1" id="KW-0812">Transmembrane</keyword>
<dbReference type="Proteomes" id="UP000295192">
    <property type="component" value="Unassembled WGS sequence"/>
</dbReference>
<keyword evidence="1" id="KW-1133">Transmembrane helix</keyword>
<reference evidence="2 3" key="1">
    <citation type="journal article" date="2019" name="J. Hered.">
        <title>An Improved Genome Assembly for Drosophila navojoa, the Basal Species in the mojavensis Cluster.</title>
        <authorList>
            <person name="Vanderlinde T."/>
            <person name="Dupim E.G."/>
            <person name="Nazario-Yepiz N.O."/>
            <person name="Carvalho A.B."/>
        </authorList>
    </citation>
    <scope>NUCLEOTIDE SEQUENCE [LARGE SCALE GENOMIC DNA]</scope>
    <source>
        <strain evidence="2">Navoj_Jal97</strain>
        <tissue evidence="2">Whole organism</tissue>
    </source>
</reference>
<evidence type="ECO:0000256" key="1">
    <source>
        <dbReference type="SAM" id="Phobius"/>
    </source>
</evidence>
<organism evidence="2 3">
    <name type="scientific">Drosophila navojoa</name>
    <name type="common">Fruit fly</name>
    <dbReference type="NCBI Taxonomy" id="7232"/>
    <lineage>
        <taxon>Eukaryota</taxon>
        <taxon>Metazoa</taxon>
        <taxon>Ecdysozoa</taxon>
        <taxon>Arthropoda</taxon>
        <taxon>Hexapoda</taxon>
        <taxon>Insecta</taxon>
        <taxon>Pterygota</taxon>
        <taxon>Neoptera</taxon>
        <taxon>Endopterygota</taxon>
        <taxon>Diptera</taxon>
        <taxon>Brachycera</taxon>
        <taxon>Muscomorpha</taxon>
        <taxon>Ephydroidea</taxon>
        <taxon>Drosophilidae</taxon>
        <taxon>Drosophila</taxon>
    </lineage>
</organism>
<keyword evidence="1" id="KW-0472">Membrane</keyword>
<keyword evidence="3" id="KW-1185">Reference proteome</keyword>
<dbReference type="EMBL" id="LSRL02000109">
    <property type="protein sequence ID" value="TDG44288.1"/>
    <property type="molecule type" value="Genomic_DNA"/>
</dbReference>
<comment type="caution">
    <text evidence="2">The sequence shown here is derived from an EMBL/GenBank/DDBJ whole genome shotgun (WGS) entry which is preliminary data.</text>
</comment>
<feature type="transmembrane region" description="Helical" evidence="1">
    <location>
        <begin position="76"/>
        <end position="95"/>
    </location>
</feature>
<gene>
    <name evidence="2" type="ORF">AWZ03_009261</name>
</gene>
<dbReference type="AlphaFoldDB" id="A0A484B6G6"/>
<protein>
    <submittedName>
        <fullName evidence="2">Uncharacterized protein</fullName>
    </submittedName>
</protein>
<proteinExistence type="predicted"/>
<name>A0A484B6G6_DRONA</name>